<evidence type="ECO:0000313" key="1">
    <source>
        <dbReference type="EMBL" id="VEL36555.1"/>
    </source>
</evidence>
<proteinExistence type="predicted"/>
<accession>A0A3S5BRQ0</accession>
<keyword evidence="2" id="KW-1185">Reference proteome</keyword>
<protein>
    <submittedName>
        <fullName evidence="1">Uncharacterized protein</fullName>
    </submittedName>
</protein>
<dbReference type="AlphaFoldDB" id="A0A3S5BRQ0"/>
<dbReference type="EMBL" id="CAAALY010252560">
    <property type="protein sequence ID" value="VEL36555.1"/>
    <property type="molecule type" value="Genomic_DNA"/>
</dbReference>
<sequence>MAPRADLPSLRCSLAGGLTEFGQPSLFLVAATAAESFEMEAAELILDDAEDLTAAALLLATGSTGYNLHSPNSQSTEASSEHCDSEEYLPDLSDIPFSASITSPTFCTGLAESAANCPETPSLETQTPDSETTETVNATSTALLHGLAATSIVTPTSATEAQRAGCHSSLLTVTTLATHLYSSALILPSVSSAGCLIMPGQAKAPSTPSIEPEPSGAVASVNISHGSRVTNVPAIAVPLPNPSSFTSALKSETRASFLNQDLSAATMLPTHLIDPTHTPETETFSGKPCGLDAFIGQELDNASGIHQPQLRRLVQPQELGERVMRLLRASIANQHL</sequence>
<organism evidence="1 2">
    <name type="scientific">Protopolystoma xenopodis</name>
    <dbReference type="NCBI Taxonomy" id="117903"/>
    <lineage>
        <taxon>Eukaryota</taxon>
        <taxon>Metazoa</taxon>
        <taxon>Spiralia</taxon>
        <taxon>Lophotrochozoa</taxon>
        <taxon>Platyhelminthes</taxon>
        <taxon>Monogenea</taxon>
        <taxon>Polyopisthocotylea</taxon>
        <taxon>Polystomatidea</taxon>
        <taxon>Polystomatidae</taxon>
        <taxon>Protopolystoma</taxon>
    </lineage>
</organism>
<comment type="caution">
    <text evidence="1">The sequence shown here is derived from an EMBL/GenBank/DDBJ whole genome shotgun (WGS) entry which is preliminary data.</text>
</comment>
<reference evidence="1" key="1">
    <citation type="submission" date="2018-11" db="EMBL/GenBank/DDBJ databases">
        <authorList>
            <consortium name="Pathogen Informatics"/>
        </authorList>
    </citation>
    <scope>NUCLEOTIDE SEQUENCE</scope>
</reference>
<gene>
    <name evidence="1" type="ORF">PXEA_LOCUS29995</name>
</gene>
<name>A0A3S5BRQ0_9PLAT</name>
<dbReference type="Proteomes" id="UP000784294">
    <property type="component" value="Unassembled WGS sequence"/>
</dbReference>
<evidence type="ECO:0000313" key="2">
    <source>
        <dbReference type="Proteomes" id="UP000784294"/>
    </source>
</evidence>